<keyword evidence="2" id="KW-1185">Reference proteome</keyword>
<dbReference type="Proteomes" id="UP000003835">
    <property type="component" value="Unassembled WGS sequence"/>
</dbReference>
<proteinExistence type="predicted"/>
<evidence type="ECO:0000313" key="1">
    <source>
        <dbReference type="EMBL" id="EDX75960.1"/>
    </source>
</evidence>
<accession>B4VQ30</accession>
<gene>
    <name evidence="1" type="ORF">MC7420_5394</name>
</gene>
<dbReference type="HOGENOM" id="CLU_3198473_0_0_3"/>
<evidence type="ECO:0000313" key="2">
    <source>
        <dbReference type="Proteomes" id="UP000003835"/>
    </source>
</evidence>
<reference evidence="1 2" key="1">
    <citation type="submission" date="2008-07" db="EMBL/GenBank/DDBJ databases">
        <authorList>
            <person name="Tandeau de Marsac N."/>
            <person name="Ferriera S."/>
            <person name="Johnson J."/>
            <person name="Kravitz S."/>
            <person name="Beeson K."/>
            <person name="Sutton G."/>
            <person name="Rogers Y.-H."/>
            <person name="Friedman R."/>
            <person name="Frazier M."/>
            <person name="Venter J.C."/>
        </authorList>
    </citation>
    <scope>NUCLEOTIDE SEQUENCE [LARGE SCALE GENOMIC DNA]</scope>
    <source>
        <strain evidence="1 2">PCC 7420</strain>
    </source>
</reference>
<organism evidence="1 2">
    <name type="scientific">Coleofasciculus chthonoplastes PCC 7420</name>
    <dbReference type="NCBI Taxonomy" id="118168"/>
    <lineage>
        <taxon>Bacteria</taxon>
        <taxon>Bacillati</taxon>
        <taxon>Cyanobacteriota</taxon>
        <taxon>Cyanophyceae</taxon>
        <taxon>Coleofasciculales</taxon>
        <taxon>Coleofasciculaceae</taxon>
        <taxon>Coleofasciculus</taxon>
    </lineage>
</organism>
<protein>
    <submittedName>
        <fullName evidence="1">Uncharacterized protein</fullName>
    </submittedName>
</protein>
<dbReference type="EMBL" id="DS989847">
    <property type="protein sequence ID" value="EDX75960.1"/>
    <property type="molecule type" value="Genomic_DNA"/>
</dbReference>
<sequence>MPESLEPYSRLNASQLFELSVVKSYKVGSSPREKVSSVPQAYHVA</sequence>
<dbReference type="AlphaFoldDB" id="B4VQ30"/>
<name>B4VQ30_9CYAN</name>